<accession>A0A919B7B6</accession>
<organism evidence="1 2">
    <name type="scientific">Streptomyces mashuensis</name>
    <dbReference type="NCBI Taxonomy" id="33904"/>
    <lineage>
        <taxon>Bacteria</taxon>
        <taxon>Bacillati</taxon>
        <taxon>Actinomycetota</taxon>
        <taxon>Actinomycetes</taxon>
        <taxon>Kitasatosporales</taxon>
        <taxon>Streptomycetaceae</taxon>
        <taxon>Streptomyces</taxon>
    </lineage>
</organism>
<dbReference type="Proteomes" id="UP000638313">
    <property type="component" value="Unassembled WGS sequence"/>
</dbReference>
<proteinExistence type="predicted"/>
<name>A0A919B7B6_9ACTN</name>
<reference evidence="1" key="2">
    <citation type="submission" date="2020-09" db="EMBL/GenBank/DDBJ databases">
        <authorList>
            <person name="Sun Q."/>
            <person name="Ohkuma M."/>
        </authorList>
    </citation>
    <scope>NUCLEOTIDE SEQUENCE</scope>
    <source>
        <strain evidence="1">JCM 4059</strain>
    </source>
</reference>
<reference evidence="1" key="1">
    <citation type="journal article" date="2014" name="Int. J. Syst. Evol. Microbiol.">
        <title>Complete genome sequence of Corynebacterium casei LMG S-19264T (=DSM 44701T), isolated from a smear-ripened cheese.</title>
        <authorList>
            <consortium name="US DOE Joint Genome Institute (JGI-PGF)"/>
            <person name="Walter F."/>
            <person name="Albersmeier A."/>
            <person name="Kalinowski J."/>
            <person name="Ruckert C."/>
        </authorList>
    </citation>
    <scope>NUCLEOTIDE SEQUENCE</scope>
    <source>
        <strain evidence="1">JCM 4059</strain>
    </source>
</reference>
<protein>
    <submittedName>
        <fullName evidence="1">Uncharacterized protein</fullName>
    </submittedName>
</protein>
<dbReference type="EMBL" id="BNBD01000011">
    <property type="protein sequence ID" value="GHF61867.1"/>
    <property type="molecule type" value="Genomic_DNA"/>
</dbReference>
<comment type="caution">
    <text evidence="1">The sequence shown here is derived from an EMBL/GenBank/DDBJ whole genome shotgun (WGS) entry which is preliminary data.</text>
</comment>
<dbReference type="AlphaFoldDB" id="A0A919B7B6"/>
<evidence type="ECO:0000313" key="1">
    <source>
        <dbReference type="EMBL" id="GHF61867.1"/>
    </source>
</evidence>
<gene>
    <name evidence="1" type="ORF">GCM10010218_49340</name>
</gene>
<sequence length="80" mass="9027">MGLVHAWRMQKLVSEARAAHARGDRTFTAGFDIDPAARVPMRKIRKEIDLIVDAVEAIGWKCVQVQPFLHSVDIGFVRAR</sequence>
<evidence type="ECO:0000313" key="2">
    <source>
        <dbReference type="Proteomes" id="UP000638313"/>
    </source>
</evidence>
<keyword evidence="2" id="KW-1185">Reference proteome</keyword>